<evidence type="ECO:0000313" key="1">
    <source>
        <dbReference type="EMBL" id="JAA91119.1"/>
    </source>
</evidence>
<organism evidence="1">
    <name type="scientific">Pararge aegeria</name>
    <name type="common">speckled wood butterfly</name>
    <dbReference type="NCBI Taxonomy" id="116150"/>
    <lineage>
        <taxon>Eukaryota</taxon>
        <taxon>Metazoa</taxon>
        <taxon>Ecdysozoa</taxon>
        <taxon>Arthropoda</taxon>
        <taxon>Hexapoda</taxon>
        <taxon>Insecta</taxon>
        <taxon>Pterygota</taxon>
        <taxon>Neoptera</taxon>
        <taxon>Endopterygota</taxon>
        <taxon>Lepidoptera</taxon>
        <taxon>Glossata</taxon>
        <taxon>Ditrysia</taxon>
        <taxon>Papilionoidea</taxon>
        <taxon>Nymphalidae</taxon>
        <taxon>Satyrinae</taxon>
        <taxon>Satyrini</taxon>
        <taxon>Parargina</taxon>
        <taxon>Pararge</taxon>
    </lineage>
</organism>
<dbReference type="EMBL" id="GAIX01001441">
    <property type="protein sequence ID" value="JAA91119.1"/>
    <property type="molecule type" value="Transcribed_RNA"/>
</dbReference>
<feature type="non-terminal residue" evidence="1">
    <location>
        <position position="131"/>
    </location>
</feature>
<dbReference type="AlphaFoldDB" id="S4PJH0"/>
<protein>
    <submittedName>
        <fullName evidence="1">Uncharacterized protein</fullName>
    </submittedName>
</protein>
<accession>S4PJH0</accession>
<proteinExistence type="predicted"/>
<name>S4PJH0_9NEOP</name>
<reference evidence="1" key="1">
    <citation type="journal article" date="2013" name="BMC Genomics">
        <title>Unscrambling butterfly oogenesis.</title>
        <authorList>
            <person name="Carter J.M."/>
            <person name="Baker S.C."/>
            <person name="Pink R."/>
            <person name="Carter D.R."/>
            <person name="Collins A."/>
            <person name="Tomlin J."/>
            <person name="Gibbs M."/>
            <person name="Breuker C.J."/>
        </authorList>
    </citation>
    <scope>NUCLEOTIDE SEQUENCE</scope>
    <source>
        <tissue evidence="1">Ovary</tissue>
    </source>
</reference>
<reference evidence="1" key="2">
    <citation type="submission" date="2013-05" db="EMBL/GenBank/DDBJ databases">
        <authorList>
            <person name="Carter J.-M."/>
            <person name="Baker S.C."/>
            <person name="Pink R."/>
            <person name="Carter D.R.F."/>
            <person name="Collins A."/>
            <person name="Tomlin J."/>
            <person name="Gibbs M."/>
            <person name="Breuker C.J."/>
        </authorList>
    </citation>
    <scope>NUCLEOTIDE SEQUENCE</scope>
    <source>
        <tissue evidence="1">Ovary</tissue>
    </source>
</reference>
<sequence length="131" mass="15107">MKRHKHIAEELSDIISEDIKTEVVQEKDGRGDIPDIESTQNVETPIIEEVKETISTNSAENIIEINNAVNSQNINVDSIVEEVIVRLLDRKIYDDKTKPEDIMIEDRLMIQKIVEEILSERTNYTKTDNKT</sequence>